<dbReference type="AlphaFoldDB" id="A0AAV5GIJ4"/>
<comment type="caution">
    <text evidence="1">The sequence shown here is derived from an EMBL/GenBank/DDBJ whole genome shotgun (WGS) entry which is preliminary data.</text>
</comment>
<accession>A0AAV5GIJ4</accession>
<keyword evidence="2" id="KW-1185">Reference proteome</keyword>
<evidence type="ECO:0000313" key="2">
    <source>
        <dbReference type="Proteomes" id="UP001342314"/>
    </source>
</evidence>
<sequence>MQGVDAARSGFGGLAFENRLAKLLFVPSDASEAKRKVFAPKHLDLLAHTPILVLDYSPSDRTIRCLCLDKANRLSAINRSKSHPGLDLQVCSKLRCVPLGF</sequence>
<proteinExistence type="predicted"/>
<reference evidence="1 2" key="1">
    <citation type="submission" date="2021-12" db="EMBL/GenBank/DDBJ databases">
        <title>High titer production of polyol ester of fatty acids by Rhodotorula paludigena BS15 towards product separation-free biomass refinery.</title>
        <authorList>
            <person name="Mano J."/>
            <person name="Ono H."/>
            <person name="Tanaka T."/>
            <person name="Naito K."/>
            <person name="Sushida H."/>
            <person name="Ike M."/>
            <person name="Tokuyasu K."/>
            <person name="Kitaoka M."/>
        </authorList>
    </citation>
    <scope>NUCLEOTIDE SEQUENCE [LARGE SCALE GENOMIC DNA]</scope>
    <source>
        <strain evidence="1 2">BS15</strain>
    </source>
</reference>
<protein>
    <submittedName>
        <fullName evidence="1">Uncharacterized protein</fullName>
    </submittedName>
</protein>
<evidence type="ECO:0000313" key="1">
    <source>
        <dbReference type="EMBL" id="GJN90018.1"/>
    </source>
</evidence>
<dbReference type="EMBL" id="BQKY01000006">
    <property type="protein sequence ID" value="GJN90018.1"/>
    <property type="molecule type" value="Genomic_DNA"/>
</dbReference>
<gene>
    <name evidence="1" type="ORF">Rhopal_003013-T1</name>
</gene>
<organism evidence="1 2">
    <name type="scientific">Rhodotorula paludigena</name>
    <dbReference type="NCBI Taxonomy" id="86838"/>
    <lineage>
        <taxon>Eukaryota</taxon>
        <taxon>Fungi</taxon>
        <taxon>Dikarya</taxon>
        <taxon>Basidiomycota</taxon>
        <taxon>Pucciniomycotina</taxon>
        <taxon>Microbotryomycetes</taxon>
        <taxon>Sporidiobolales</taxon>
        <taxon>Sporidiobolaceae</taxon>
        <taxon>Rhodotorula</taxon>
    </lineage>
</organism>
<dbReference type="Proteomes" id="UP001342314">
    <property type="component" value="Unassembled WGS sequence"/>
</dbReference>
<name>A0AAV5GIJ4_9BASI</name>